<accession>A0A644WNV6</accession>
<protein>
    <submittedName>
        <fullName evidence="2">Uncharacterized protein</fullName>
    </submittedName>
</protein>
<feature type="transmembrane region" description="Helical" evidence="1">
    <location>
        <begin position="108"/>
        <end position="128"/>
    </location>
</feature>
<feature type="transmembrane region" description="Helical" evidence="1">
    <location>
        <begin position="148"/>
        <end position="178"/>
    </location>
</feature>
<keyword evidence="1" id="KW-1133">Transmembrane helix</keyword>
<name>A0A644WNV6_9ZZZZ</name>
<dbReference type="EMBL" id="VSSQ01001122">
    <property type="protein sequence ID" value="MPM05327.1"/>
    <property type="molecule type" value="Genomic_DNA"/>
</dbReference>
<gene>
    <name evidence="2" type="ORF">SDC9_51615</name>
</gene>
<keyword evidence="1" id="KW-0812">Transmembrane</keyword>
<feature type="transmembrane region" description="Helical" evidence="1">
    <location>
        <begin position="227"/>
        <end position="251"/>
    </location>
</feature>
<evidence type="ECO:0000313" key="2">
    <source>
        <dbReference type="EMBL" id="MPM05327.1"/>
    </source>
</evidence>
<feature type="transmembrane region" description="Helical" evidence="1">
    <location>
        <begin position="190"/>
        <end position="215"/>
    </location>
</feature>
<evidence type="ECO:0000256" key="1">
    <source>
        <dbReference type="SAM" id="Phobius"/>
    </source>
</evidence>
<keyword evidence="1" id="KW-0472">Membrane</keyword>
<feature type="transmembrane region" description="Helical" evidence="1">
    <location>
        <begin position="45"/>
        <end position="73"/>
    </location>
</feature>
<organism evidence="2">
    <name type="scientific">bioreactor metagenome</name>
    <dbReference type="NCBI Taxonomy" id="1076179"/>
    <lineage>
        <taxon>unclassified sequences</taxon>
        <taxon>metagenomes</taxon>
        <taxon>ecological metagenomes</taxon>
    </lineage>
</organism>
<feature type="transmembrane region" description="Helical" evidence="1">
    <location>
        <begin position="21"/>
        <end position="39"/>
    </location>
</feature>
<reference evidence="2" key="1">
    <citation type="submission" date="2019-08" db="EMBL/GenBank/DDBJ databases">
        <authorList>
            <person name="Kucharzyk K."/>
            <person name="Murdoch R.W."/>
            <person name="Higgins S."/>
            <person name="Loffler F."/>
        </authorList>
    </citation>
    <scope>NUCLEOTIDE SEQUENCE</scope>
</reference>
<dbReference type="AlphaFoldDB" id="A0A644WNV6"/>
<sequence length="263" mass="28919">MLGKLLKHEFRATGRIMGPMYLVLLALAMGANLSIRLLNSSGSRLLNILGGIVITAFGFGIGAACVITIVLMVNRFRTNLMSEEGYIMFTLPVSVHELVWSKIIVSTVWFIATSLAVALSGIIVSFRVNYVLKFFSELQQMFREITAYYAINGIAFLVEGLVLVFLVCAALCLLFYAAMAVGHSFANHKVLLSVVFFFVFQFASQIGGAIIAFALDGFNPFVNLTPVAAVHTFMGFGIISVLVYGAVFYFITTFMLKKRLNLE</sequence>
<comment type="caution">
    <text evidence="2">The sequence shown here is derived from an EMBL/GenBank/DDBJ whole genome shotgun (WGS) entry which is preliminary data.</text>
</comment>
<proteinExistence type="predicted"/>